<name>A0A840CAY3_9RHOB</name>
<evidence type="ECO:0000259" key="2">
    <source>
        <dbReference type="Pfam" id="PF13403"/>
    </source>
</evidence>
<evidence type="ECO:0000256" key="1">
    <source>
        <dbReference type="SAM" id="MobiDB-lite"/>
    </source>
</evidence>
<gene>
    <name evidence="3" type="ORF">GGR17_001832</name>
</gene>
<evidence type="ECO:0000313" key="4">
    <source>
        <dbReference type="Proteomes" id="UP000585681"/>
    </source>
</evidence>
<reference evidence="3" key="1">
    <citation type="submission" date="2020-08" db="EMBL/GenBank/DDBJ databases">
        <title>Genomic Encyclopedia of Type Strains, Phase IV (KMG-IV): sequencing the most valuable type-strain genomes for metagenomic binning, comparative biology and taxonomic classification.</title>
        <authorList>
            <person name="Goeker M."/>
        </authorList>
    </citation>
    <scope>NUCLEOTIDE SEQUENCE [LARGE SCALE GENOMIC DNA]</scope>
    <source>
        <strain evidence="3">DSM 105040</strain>
    </source>
</reference>
<dbReference type="EMBL" id="JACIEQ010000002">
    <property type="protein sequence ID" value="MBB4022023.1"/>
    <property type="molecule type" value="Genomic_DNA"/>
</dbReference>
<keyword evidence="4" id="KW-1185">Reference proteome</keyword>
<dbReference type="RefSeq" id="WP_082386578.1">
    <property type="nucleotide sequence ID" value="NZ_JACIEQ010000002.1"/>
</dbReference>
<dbReference type="Pfam" id="PF13403">
    <property type="entry name" value="Hint_2"/>
    <property type="match status" value="1"/>
</dbReference>
<protein>
    <recommendedName>
        <fullName evidence="2">Hedgehog/Intein (Hint) domain-containing protein</fullName>
    </recommendedName>
</protein>
<accession>A0A840CAY3</accession>
<dbReference type="AlphaFoldDB" id="A0A840CAY3"/>
<organism evidence="3 4">
    <name type="scientific">Actibacterium naphthalenivorans</name>
    <dbReference type="NCBI Taxonomy" id="1614693"/>
    <lineage>
        <taxon>Bacteria</taxon>
        <taxon>Pseudomonadati</taxon>
        <taxon>Pseudomonadota</taxon>
        <taxon>Alphaproteobacteria</taxon>
        <taxon>Rhodobacterales</taxon>
        <taxon>Roseobacteraceae</taxon>
        <taxon>Actibacterium</taxon>
    </lineage>
</organism>
<dbReference type="Proteomes" id="UP000585681">
    <property type="component" value="Unassembled WGS sequence"/>
</dbReference>
<dbReference type="InterPro" id="IPR028992">
    <property type="entry name" value="Hedgehog/Intein_dom"/>
</dbReference>
<comment type="caution">
    <text evidence="3">The sequence shown here is derived from an EMBL/GenBank/DDBJ whole genome shotgun (WGS) entry which is preliminary data.</text>
</comment>
<evidence type="ECO:0000313" key="3">
    <source>
        <dbReference type="EMBL" id="MBB4022023.1"/>
    </source>
</evidence>
<sequence>MFHSTDGRARRGGTGRDPFGSVGGLAQGSIVLTLDGALPVEFLNKGDRIITRSGARVLRGLAARTLAGAPFRIRPGALGHDHPCETLLVAPGQRVLVRDWRARALYDAEQALVPVEHLADGTHIATAREMCGLRVWSLIFDDEQVFYADGIEVGSAARVAVPA</sequence>
<feature type="domain" description="Hedgehog/Intein (Hint)" evidence="2">
    <location>
        <begin position="25"/>
        <end position="156"/>
    </location>
</feature>
<proteinExistence type="predicted"/>
<feature type="region of interest" description="Disordered" evidence="1">
    <location>
        <begin position="1"/>
        <end position="20"/>
    </location>
</feature>